<dbReference type="GO" id="GO:0005856">
    <property type="term" value="C:cytoskeleton"/>
    <property type="evidence" value="ECO:0007669"/>
    <property type="project" value="UniProtKB-SubCell"/>
</dbReference>
<comment type="similarity">
    <text evidence="3 10">Belongs to the actin family.</text>
</comment>
<dbReference type="Pfam" id="PF00022">
    <property type="entry name" value="Actin"/>
    <property type="match status" value="1"/>
</dbReference>
<keyword evidence="12" id="KW-1185">Reference proteome</keyword>
<accession>A0ABD3CSW2</accession>
<evidence type="ECO:0000256" key="6">
    <source>
        <dbReference type="ARBA" id="ARBA00022801"/>
    </source>
</evidence>
<evidence type="ECO:0000256" key="7">
    <source>
        <dbReference type="ARBA" id="ARBA00022840"/>
    </source>
</evidence>
<dbReference type="FunFam" id="3.90.640.10:FF:000001">
    <property type="entry name" value="Actin, muscle"/>
    <property type="match status" value="1"/>
</dbReference>
<name>A0ABD3CSW2_9LAMI</name>
<dbReference type="PRINTS" id="PR00190">
    <property type="entry name" value="ACTIN"/>
</dbReference>
<evidence type="ECO:0000313" key="11">
    <source>
        <dbReference type="EMBL" id="KAL3632416.1"/>
    </source>
</evidence>
<dbReference type="SMART" id="SM00268">
    <property type="entry name" value="ACTIN"/>
    <property type="match status" value="1"/>
</dbReference>
<evidence type="ECO:0000256" key="10">
    <source>
        <dbReference type="RuleBase" id="RU000487"/>
    </source>
</evidence>
<organism evidence="11 12">
    <name type="scientific">Castilleja foliolosa</name>
    <dbReference type="NCBI Taxonomy" id="1961234"/>
    <lineage>
        <taxon>Eukaryota</taxon>
        <taxon>Viridiplantae</taxon>
        <taxon>Streptophyta</taxon>
        <taxon>Embryophyta</taxon>
        <taxon>Tracheophyta</taxon>
        <taxon>Spermatophyta</taxon>
        <taxon>Magnoliopsida</taxon>
        <taxon>eudicotyledons</taxon>
        <taxon>Gunneridae</taxon>
        <taxon>Pentapetalae</taxon>
        <taxon>asterids</taxon>
        <taxon>lamiids</taxon>
        <taxon>Lamiales</taxon>
        <taxon>Orobanchaceae</taxon>
        <taxon>Pedicularideae</taxon>
        <taxon>Castillejinae</taxon>
        <taxon>Castilleja</taxon>
    </lineage>
</organism>
<evidence type="ECO:0000256" key="3">
    <source>
        <dbReference type="ARBA" id="ARBA00006752"/>
    </source>
</evidence>
<dbReference type="GO" id="GO:0005524">
    <property type="term" value="F:ATP binding"/>
    <property type="evidence" value="ECO:0007669"/>
    <property type="project" value="UniProtKB-KW"/>
</dbReference>
<keyword evidence="8" id="KW-0206">Cytoskeleton</keyword>
<keyword evidence="5" id="KW-0547">Nucleotide-binding</keyword>
<comment type="function">
    <text evidence="1">Actins are highly conserved proteins that are involved in various types of cell motility and are ubiquitously expressed in all eukaryotic cells. Essential component of cell cytoskeleton; plays an important role in cytoplasmic streaming, cell shape determination, cell division, organelle movement and extension growth.</text>
</comment>
<evidence type="ECO:0000256" key="2">
    <source>
        <dbReference type="ARBA" id="ARBA00004245"/>
    </source>
</evidence>
<comment type="subcellular location">
    <subcellularLocation>
        <location evidence="2">Cytoplasm</location>
        <location evidence="2">Cytoskeleton</location>
    </subcellularLocation>
</comment>
<dbReference type="GO" id="GO:0016787">
    <property type="term" value="F:hydrolase activity"/>
    <property type="evidence" value="ECO:0007669"/>
    <property type="project" value="UniProtKB-KW"/>
</dbReference>
<dbReference type="Gene3D" id="3.30.420.40">
    <property type="match status" value="2"/>
</dbReference>
<dbReference type="Proteomes" id="UP001632038">
    <property type="component" value="Unassembled WGS sequence"/>
</dbReference>
<reference evidence="12" key="1">
    <citation type="journal article" date="2024" name="IScience">
        <title>Strigolactones Initiate the Formation of Haustorium-like Structures in Castilleja.</title>
        <authorList>
            <person name="Buerger M."/>
            <person name="Peterson D."/>
            <person name="Chory J."/>
        </authorList>
    </citation>
    <scope>NUCLEOTIDE SEQUENCE [LARGE SCALE GENOMIC DNA]</scope>
</reference>
<dbReference type="EMBL" id="JAVIJP010000032">
    <property type="protein sequence ID" value="KAL3632416.1"/>
    <property type="molecule type" value="Genomic_DNA"/>
</dbReference>
<dbReference type="PANTHER" id="PTHR11937">
    <property type="entry name" value="ACTIN"/>
    <property type="match status" value="1"/>
</dbReference>
<dbReference type="InterPro" id="IPR043129">
    <property type="entry name" value="ATPase_NBD"/>
</dbReference>
<evidence type="ECO:0000313" key="12">
    <source>
        <dbReference type="Proteomes" id="UP001632038"/>
    </source>
</evidence>
<comment type="catalytic activity">
    <reaction evidence="9">
        <text>ATP + H2O = ADP + phosphate + H(+)</text>
        <dbReference type="Rhea" id="RHEA:13065"/>
        <dbReference type="ChEBI" id="CHEBI:15377"/>
        <dbReference type="ChEBI" id="CHEBI:15378"/>
        <dbReference type="ChEBI" id="CHEBI:30616"/>
        <dbReference type="ChEBI" id="CHEBI:43474"/>
        <dbReference type="ChEBI" id="CHEBI:456216"/>
    </reaction>
</comment>
<comment type="caution">
    <text evidence="11">The sequence shown here is derived from an EMBL/GenBank/DDBJ whole genome shotgun (WGS) entry which is preliminary data.</text>
</comment>
<dbReference type="SUPFAM" id="SSF53067">
    <property type="entry name" value="Actin-like ATPase domain"/>
    <property type="match status" value="2"/>
</dbReference>
<gene>
    <name evidence="11" type="primary">ACT1_3</name>
    <name evidence="11" type="ORF">CASFOL_025400</name>
</gene>
<dbReference type="FunFam" id="3.30.420.40:FF:000291">
    <property type="entry name" value="Actin, alpha skeletal muscle"/>
    <property type="match status" value="1"/>
</dbReference>
<sequence length="377" mass="41950">MAEANDIQPLVCDNGTGMIKAGFAGNDAPSSVFPSIVGRPRHTDVLCQKDAYVGYEAQSKRDILSLKYPIERGIINNWDDMEKIWHHIFYNELRVSPEKRPILLTEAPLNGNDNREKMTQIMFETFNTPAVYIQNQAVLSLFASGSTTGIVLDSGDGVTYAVPVYEEYALPHGIECLHIAGRDITDALTKMLTERGYSFPTTAGTEIVRDIKEKLAYVALDYEQELETAKTSSSVDKNYELPDGQVITIGAERFRCTEALFRPSMMGIENAAGIHRMVYNSIMKCDEDTRDGLFRNIVLSGGSTMLPGIAGRMSKEITAIVPSRTRIRVVAPHERKINAWIGVSIIASLSTFEQMCISKAEYDEIGPTIVHRKFSTY</sequence>
<dbReference type="Gene3D" id="3.90.640.10">
    <property type="entry name" value="Actin, Chain A, domain 4"/>
    <property type="match status" value="1"/>
</dbReference>
<proteinExistence type="inferred from homology"/>
<dbReference type="AlphaFoldDB" id="A0ABD3CSW2"/>
<keyword evidence="4" id="KW-0963">Cytoplasm</keyword>
<keyword evidence="6" id="KW-0378">Hydrolase</keyword>
<keyword evidence="7" id="KW-0067">ATP-binding</keyword>
<evidence type="ECO:0000256" key="8">
    <source>
        <dbReference type="ARBA" id="ARBA00023212"/>
    </source>
</evidence>
<evidence type="ECO:0000256" key="5">
    <source>
        <dbReference type="ARBA" id="ARBA00022741"/>
    </source>
</evidence>
<evidence type="ECO:0000256" key="4">
    <source>
        <dbReference type="ARBA" id="ARBA00022490"/>
    </source>
</evidence>
<evidence type="ECO:0000256" key="9">
    <source>
        <dbReference type="ARBA" id="ARBA00049360"/>
    </source>
</evidence>
<evidence type="ECO:0000256" key="1">
    <source>
        <dbReference type="ARBA" id="ARBA00003780"/>
    </source>
</evidence>
<dbReference type="InterPro" id="IPR004000">
    <property type="entry name" value="Actin"/>
</dbReference>
<protein>
    <submittedName>
        <fullName evidence="11">Actin</fullName>
    </submittedName>
</protein>